<evidence type="ECO:0000313" key="5">
    <source>
        <dbReference type="EMBL" id="SEP91165.1"/>
    </source>
</evidence>
<dbReference type="SUPFAM" id="SSF55486">
    <property type="entry name" value="Metalloproteases ('zincins'), catalytic domain"/>
    <property type="match status" value="1"/>
</dbReference>
<dbReference type="OrthoDB" id="9792152at2"/>
<accession>A0A1H9BQK0</accession>
<dbReference type="PROSITE" id="PS51829">
    <property type="entry name" value="P_HOMO_B"/>
    <property type="match status" value="1"/>
</dbReference>
<evidence type="ECO:0000256" key="1">
    <source>
        <dbReference type="ARBA" id="ARBA00022670"/>
    </source>
</evidence>
<dbReference type="GO" id="GO:0006508">
    <property type="term" value="P:proteolysis"/>
    <property type="evidence" value="ECO:0007669"/>
    <property type="project" value="UniProtKB-KW"/>
</dbReference>
<dbReference type="InParanoid" id="A0A1H9BQK0"/>
<dbReference type="AlphaFoldDB" id="A0A1H9BQK0"/>
<dbReference type="Gene3D" id="3.40.390.10">
    <property type="entry name" value="Collagenase (Catalytic Domain)"/>
    <property type="match status" value="1"/>
</dbReference>
<dbReference type="InterPro" id="IPR001590">
    <property type="entry name" value="Peptidase_M12B"/>
</dbReference>
<evidence type="ECO:0000256" key="2">
    <source>
        <dbReference type="ARBA" id="ARBA00022801"/>
    </source>
</evidence>
<dbReference type="InterPro" id="IPR024079">
    <property type="entry name" value="MetalloPept_cat_dom_sf"/>
</dbReference>
<dbReference type="InterPro" id="IPR008979">
    <property type="entry name" value="Galactose-bd-like_sf"/>
</dbReference>
<dbReference type="InterPro" id="IPR013783">
    <property type="entry name" value="Ig-like_fold"/>
</dbReference>
<dbReference type="SUPFAM" id="SSF49785">
    <property type="entry name" value="Galactose-binding domain-like"/>
    <property type="match status" value="1"/>
</dbReference>
<dbReference type="Gene3D" id="2.60.40.10">
    <property type="entry name" value="Immunoglobulins"/>
    <property type="match status" value="1"/>
</dbReference>
<dbReference type="GO" id="GO:0004222">
    <property type="term" value="F:metalloendopeptidase activity"/>
    <property type="evidence" value="ECO:0007669"/>
    <property type="project" value="InterPro"/>
</dbReference>
<protein>
    <submittedName>
        <fullName evidence="5">Por secretion system C-terminal sorting domain-containing protein</fullName>
    </submittedName>
</protein>
<dbReference type="InterPro" id="IPR026444">
    <property type="entry name" value="Secre_tail"/>
</dbReference>
<dbReference type="Pfam" id="PF18962">
    <property type="entry name" value="Por_Secre_tail"/>
    <property type="match status" value="1"/>
</dbReference>
<dbReference type="Pfam" id="PF16184">
    <property type="entry name" value="Cadherin_3"/>
    <property type="match status" value="1"/>
</dbReference>
<organism evidence="5 6">
    <name type="scientific">Neolewinella agarilytica</name>
    <dbReference type="NCBI Taxonomy" id="478744"/>
    <lineage>
        <taxon>Bacteria</taxon>
        <taxon>Pseudomonadati</taxon>
        <taxon>Bacteroidota</taxon>
        <taxon>Saprospiria</taxon>
        <taxon>Saprospirales</taxon>
        <taxon>Lewinellaceae</taxon>
        <taxon>Neolewinella</taxon>
    </lineage>
</organism>
<dbReference type="Gene3D" id="2.60.120.260">
    <property type="entry name" value="Galactose-binding domain-like"/>
    <property type="match status" value="1"/>
</dbReference>
<keyword evidence="2" id="KW-0378">Hydrolase</keyword>
<feature type="domain" description="Peptidase M12B" evidence="3">
    <location>
        <begin position="264"/>
        <end position="440"/>
    </location>
</feature>
<evidence type="ECO:0000313" key="6">
    <source>
        <dbReference type="Proteomes" id="UP000199021"/>
    </source>
</evidence>
<proteinExistence type="predicted"/>
<sequence>MLSITTVRYPPPPGNYPNDQDIFFKKLNRSLPLRTAFSSSASQTTLPPPPAIVSLPDKNHHQDMHRLFSLLLAFCVSFSLSAQSSAFQLKTAVPAGNEFIVQASLDLNQIRTSLKKAPMEFTQAKSQTVISLPLPNGEFAEFTAWNSPMVKSDPNLGSYVLSGPWGGGRMATSPEKVSAVLRGPEGYFIIDVREDDPSTYEVIDYQDFMAVIGEVEGPLSCGFDETTMPGYGDIEIDDDHDHHHGADAGAKSLEKAGNEARELRIYDLMMTNTGEFATAQGGTAAGVLSAFNEAVSTINAIFENEIGIRMNLVEVPGLIYLDGDLDPFTNPTEGSGLLGQVIGAFNANSIAPEAYDLGHILTVRCSDVGGVVSGSACTNGKTRGVTCVSNSVVGAALRIMAHEVAHQFAVSHSWNNCPGSDGQRAGQTAFEPGSGTTIMSYAGACGDQNVGNEESYYHVGSLEQFLNYTQVTGARECATVIETDNFTPEVDFDYEDDFTIPANTPFRLEGSATDLNGDVLTYTWEQYDLGPASEVLAPRGNAPLFRSYAPTEEGFVRYFPRLDRIVNRIETRVETLPTYSREMTFRLTARDNNAQSGGVDWKQLHFLVDSSAGPFQVMEPVDPIWNVGDYQEVNWDVAKTDLAPINCKRVNIVLSLDGGQTFDLVLAEDVPNTGSTFVTVPQTAITTEALLMVEAADNIFLNVNEDFFRIDEAETAGFTLDANTRFEEVCLPDALNIPFRSGSILSYDTTINLSVESSNLPDGTLFGFTDDAIEPGESTILNVDLNNVRFTGTLEVTVLGVSGSLDTARRTILLDVTDNDYSDLEGTLPAEGTSGIVLAAEFDWTEAVNADNYDIQIATSPTFSEETIFEESFDLTDSDYLPAEFFNPNVLYFWRVRGTNVCGPGEWLDPASFRTVNSQCTTFSNDESISLPGSGRGYTKDSRIFIEQTGSISDLNIPNVTLRYNFASQITLTLVSPAGTRVVMYDKNCFSTNQINLGFDDDAPIAIACPPDDQRVFLSKEQLAAFNGEDTFGEWILEVTVAETGGSAGAIEKWSIEFCADVSSVAPERANNTATEVPPLLKNSIVKDKLSTISANYNSGDVTYTLTALPASGRLLLYGSELAVGDEFTQADINGLGLFYENTDENAEFDDFGFVVTTPDGGYLAIDYHDIIISDDAVVSNRNVSVLDAGLSIFPNPVAGDLNVRWTADVSRDLQLELFDLNGRLLQTQTVAGASRNATVNTDKLPAGIYLLRVDGAVRRVVKR</sequence>
<dbReference type="STRING" id="478744.SAMN05444359_103223"/>
<reference evidence="6" key="1">
    <citation type="submission" date="2016-10" db="EMBL/GenBank/DDBJ databases">
        <authorList>
            <person name="Varghese N."/>
            <person name="Submissions S."/>
        </authorList>
    </citation>
    <scope>NUCLEOTIDE SEQUENCE [LARGE SCALE GENOMIC DNA]</scope>
    <source>
        <strain evidence="6">DSM 24740</strain>
    </source>
</reference>
<dbReference type="InterPro" id="IPR002884">
    <property type="entry name" value="P_dom"/>
</dbReference>
<dbReference type="PROSITE" id="PS50215">
    <property type="entry name" value="ADAM_MEPRO"/>
    <property type="match status" value="1"/>
</dbReference>
<evidence type="ECO:0000259" key="4">
    <source>
        <dbReference type="PROSITE" id="PS51829"/>
    </source>
</evidence>
<name>A0A1H9BQK0_9BACT</name>
<dbReference type="EMBL" id="FOFB01000003">
    <property type="protein sequence ID" value="SEP91165.1"/>
    <property type="molecule type" value="Genomic_DNA"/>
</dbReference>
<dbReference type="NCBIfam" id="TIGR04183">
    <property type="entry name" value="Por_Secre_tail"/>
    <property type="match status" value="1"/>
</dbReference>
<feature type="domain" description="P/Homo B" evidence="4">
    <location>
        <begin position="915"/>
        <end position="1064"/>
    </location>
</feature>
<gene>
    <name evidence="5" type="ORF">SAMN05444359_103223</name>
</gene>
<dbReference type="Proteomes" id="UP000199021">
    <property type="component" value="Unassembled WGS sequence"/>
</dbReference>
<dbReference type="Pfam" id="PF01483">
    <property type="entry name" value="P_proprotein"/>
    <property type="match status" value="1"/>
</dbReference>
<keyword evidence="6" id="KW-1185">Reference proteome</keyword>
<dbReference type="GO" id="GO:0004252">
    <property type="term" value="F:serine-type endopeptidase activity"/>
    <property type="evidence" value="ECO:0007669"/>
    <property type="project" value="InterPro"/>
</dbReference>
<evidence type="ECO:0000259" key="3">
    <source>
        <dbReference type="PROSITE" id="PS50215"/>
    </source>
</evidence>
<dbReference type="Pfam" id="PF13583">
    <property type="entry name" value="Reprolysin_4"/>
    <property type="match status" value="1"/>
</dbReference>
<keyword evidence="1" id="KW-0645">Protease</keyword>